<dbReference type="OrthoDB" id="10012075at2759"/>
<evidence type="ECO:0000313" key="4">
    <source>
        <dbReference type="Proteomes" id="UP000299102"/>
    </source>
</evidence>
<comment type="caution">
    <text evidence="3">The sequence shown here is derived from an EMBL/GenBank/DDBJ whole genome shotgun (WGS) entry which is preliminary data.</text>
</comment>
<dbReference type="Pfam" id="PF07679">
    <property type="entry name" value="I-set"/>
    <property type="match status" value="1"/>
</dbReference>
<evidence type="ECO:0000256" key="1">
    <source>
        <dbReference type="SAM" id="MobiDB-lite"/>
    </source>
</evidence>
<organism evidence="3 4">
    <name type="scientific">Eumeta variegata</name>
    <name type="common">Bagworm moth</name>
    <name type="synonym">Eumeta japonica</name>
    <dbReference type="NCBI Taxonomy" id="151549"/>
    <lineage>
        <taxon>Eukaryota</taxon>
        <taxon>Metazoa</taxon>
        <taxon>Ecdysozoa</taxon>
        <taxon>Arthropoda</taxon>
        <taxon>Hexapoda</taxon>
        <taxon>Insecta</taxon>
        <taxon>Pterygota</taxon>
        <taxon>Neoptera</taxon>
        <taxon>Endopterygota</taxon>
        <taxon>Lepidoptera</taxon>
        <taxon>Glossata</taxon>
        <taxon>Ditrysia</taxon>
        <taxon>Tineoidea</taxon>
        <taxon>Psychidae</taxon>
        <taxon>Oiketicinae</taxon>
        <taxon>Eumeta</taxon>
    </lineage>
</organism>
<dbReference type="InterPro" id="IPR013098">
    <property type="entry name" value="Ig_I-set"/>
</dbReference>
<dbReference type="AlphaFoldDB" id="A0A4C1W364"/>
<reference evidence="3 4" key="1">
    <citation type="journal article" date="2019" name="Commun. Biol.">
        <title>The bagworm genome reveals a unique fibroin gene that provides high tensile strength.</title>
        <authorList>
            <person name="Kono N."/>
            <person name="Nakamura H."/>
            <person name="Ohtoshi R."/>
            <person name="Tomita M."/>
            <person name="Numata K."/>
            <person name="Arakawa K."/>
        </authorList>
    </citation>
    <scope>NUCLEOTIDE SEQUENCE [LARGE SCALE GENOMIC DNA]</scope>
</reference>
<dbReference type="SUPFAM" id="SSF48726">
    <property type="entry name" value="Immunoglobulin"/>
    <property type="match status" value="1"/>
</dbReference>
<keyword evidence="4" id="KW-1185">Reference proteome</keyword>
<dbReference type="InterPro" id="IPR036179">
    <property type="entry name" value="Ig-like_dom_sf"/>
</dbReference>
<sequence length="225" mass="25281">MVISSSKYEVVNVAVSSFENRMSLTVRSLSSEDLGGYRCVVKNSLGEADNVIRLYEIPGPTARNTIAIAKKEDLKYSTAMEGVDNQFGSGDGADDEDDKDPTADTAHRAAHDNATRNRTHYNLLQSVKRNKVNKVMNVADETGERSNGENLRKALRRSAVKCKTTRILNRLHSLWRHTEHIVTLWHTWRRDTYEESVAELPSRPLFAGRSTLTKSESRAADVPDY</sequence>
<feature type="region of interest" description="Disordered" evidence="1">
    <location>
        <begin position="85"/>
        <end position="113"/>
    </location>
</feature>
<dbReference type="InterPro" id="IPR013783">
    <property type="entry name" value="Ig-like_fold"/>
</dbReference>
<name>A0A4C1W364_EUMVA</name>
<protein>
    <recommendedName>
        <fullName evidence="2">Immunoglobulin I-set domain-containing protein</fullName>
    </recommendedName>
</protein>
<gene>
    <name evidence="3" type="ORF">EVAR_86781_1</name>
</gene>
<dbReference type="EMBL" id="BGZK01000454">
    <property type="protein sequence ID" value="GBP44557.1"/>
    <property type="molecule type" value="Genomic_DNA"/>
</dbReference>
<dbReference type="STRING" id="151549.A0A4C1W364"/>
<evidence type="ECO:0000259" key="2">
    <source>
        <dbReference type="Pfam" id="PF07679"/>
    </source>
</evidence>
<dbReference type="Gene3D" id="2.60.40.10">
    <property type="entry name" value="Immunoglobulins"/>
    <property type="match status" value="1"/>
</dbReference>
<dbReference type="Proteomes" id="UP000299102">
    <property type="component" value="Unassembled WGS sequence"/>
</dbReference>
<proteinExistence type="predicted"/>
<feature type="compositionally biased region" description="Basic and acidic residues" evidence="1">
    <location>
        <begin position="100"/>
        <end position="113"/>
    </location>
</feature>
<accession>A0A4C1W364</accession>
<evidence type="ECO:0000313" key="3">
    <source>
        <dbReference type="EMBL" id="GBP44557.1"/>
    </source>
</evidence>
<feature type="domain" description="Immunoglobulin I-set" evidence="2">
    <location>
        <begin position="13"/>
        <end position="54"/>
    </location>
</feature>